<dbReference type="InterPro" id="IPR012337">
    <property type="entry name" value="RNaseH-like_sf"/>
</dbReference>
<dbReference type="STRING" id="32264.A0A158P4A7"/>
<dbReference type="EMBL" id="CAEY01000437">
    <property type="status" value="NOT_ANNOTATED_CDS"/>
    <property type="molecule type" value="Genomic_DNA"/>
</dbReference>
<dbReference type="InterPro" id="IPR036397">
    <property type="entry name" value="RNaseH_sf"/>
</dbReference>
<reference evidence="2" key="2">
    <citation type="submission" date="2016-04" db="UniProtKB">
        <authorList>
            <consortium name="EnsemblMetazoa"/>
        </authorList>
    </citation>
    <scope>IDENTIFICATION</scope>
</reference>
<dbReference type="SUPFAM" id="SSF53098">
    <property type="entry name" value="Ribonuclease H-like"/>
    <property type="match status" value="1"/>
</dbReference>
<proteinExistence type="predicted"/>
<dbReference type="AlphaFoldDB" id="A0A158P4A7"/>
<dbReference type="EnsemblMetazoa" id="tetur01g17004.1">
    <property type="protein sequence ID" value="tetur01g17004.1"/>
    <property type="gene ID" value="tetur01g17004"/>
</dbReference>
<evidence type="ECO:0000313" key="3">
    <source>
        <dbReference type="Proteomes" id="UP000015104"/>
    </source>
</evidence>
<dbReference type="PROSITE" id="PS50994">
    <property type="entry name" value="INTEGRASE"/>
    <property type="match status" value="1"/>
</dbReference>
<feature type="domain" description="Integrase catalytic" evidence="1">
    <location>
        <begin position="60"/>
        <end position="229"/>
    </location>
</feature>
<sequence>MEQFEKILSDIYYDPSDPGSFGGVQRLTAEAKKVIPDLKQNEVVNWLKAQDTYTLFRQARKNFPRLSILAYAIDHQWQADLLDMTWFSKENDNYRYLLVVVDVLSRFAWVLPLKDKSGDTLSRAFESIFDLGRVPKKLQTDQGREFVNKTFKNTMEKHNINFFTTTDDTIKCAIAERFNRTLRTRIYRYLYHTRSKRYIDALSSIVSSYNHSYHRSIKMSPSDVNDENVPVVIKNLRKLGKLNVKDKLDKEKYVRISRKKGIFEKGATENFTEEVFKINSRKKTPHKYIYRLVDLDDEPITSLFYPEELQPVPKPDLYKARVTEYVDKKGKKRLKIHFIGFPAKYDKYIEIG</sequence>
<dbReference type="Proteomes" id="UP000015104">
    <property type="component" value="Unassembled WGS sequence"/>
</dbReference>
<keyword evidence="3" id="KW-1185">Reference proteome</keyword>
<dbReference type="PANTHER" id="PTHR46585">
    <property type="entry name" value="INTEGRASE CORE DOMAIN CONTAINING PROTEIN"/>
    <property type="match status" value="1"/>
</dbReference>
<evidence type="ECO:0000313" key="2">
    <source>
        <dbReference type="EnsemblMetazoa" id="tetur01g17004.1"/>
    </source>
</evidence>
<protein>
    <recommendedName>
        <fullName evidence="1">Integrase catalytic domain-containing protein</fullName>
    </recommendedName>
</protein>
<dbReference type="GO" id="GO:0003676">
    <property type="term" value="F:nucleic acid binding"/>
    <property type="evidence" value="ECO:0007669"/>
    <property type="project" value="InterPro"/>
</dbReference>
<dbReference type="InterPro" id="IPR001584">
    <property type="entry name" value="Integrase_cat-core"/>
</dbReference>
<reference evidence="3" key="1">
    <citation type="submission" date="2011-08" db="EMBL/GenBank/DDBJ databases">
        <authorList>
            <person name="Rombauts S."/>
        </authorList>
    </citation>
    <scope>NUCLEOTIDE SEQUENCE</scope>
    <source>
        <strain evidence="3">London</strain>
    </source>
</reference>
<evidence type="ECO:0000259" key="1">
    <source>
        <dbReference type="PROSITE" id="PS50994"/>
    </source>
</evidence>
<dbReference type="Gene3D" id="3.30.420.10">
    <property type="entry name" value="Ribonuclease H-like superfamily/Ribonuclease H"/>
    <property type="match status" value="1"/>
</dbReference>
<dbReference type="GO" id="GO:0015074">
    <property type="term" value="P:DNA integration"/>
    <property type="evidence" value="ECO:0007669"/>
    <property type="project" value="InterPro"/>
</dbReference>
<dbReference type="Pfam" id="PF00665">
    <property type="entry name" value="rve"/>
    <property type="match status" value="1"/>
</dbReference>
<name>A0A158P4A7_TETUR</name>
<organism evidence="2 3">
    <name type="scientific">Tetranychus urticae</name>
    <name type="common">Two-spotted spider mite</name>
    <dbReference type="NCBI Taxonomy" id="32264"/>
    <lineage>
        <taxon>Eukaryota</taxon>
        <taxon>Metazoa</taxon>
        <taxon>Ecdysozoa</taxon>
        <taxon>Arthropoda</taxon>
        <taxon>Chelicerata</taxon>
        <taxon>Arachnida</taxon>
        <taxon>Acari</taxon>
        <taxon>Acariformes</taxon>
        <taxon>Trombidiformes</taxon>
        <taxon>Prostigmata</taxon>
        <taxon>Eleutherengona</taxon>
        <taxon>Raphignathae</taxon>
        <taxon>Tetranychoidea</taxon>
        <taxon>Tetranychidae</taxon>
        <taxon>Tetranychus</taxon>
    </lineage>
</organism>
<accession>A0A158P4A7</accession>
<dbReference type="PANTHER" id="PTHR46585:SF1">
    <property type="entry name" value="CHROMO DOMAIN-CONTAINING PROTEIN"/>
    <property type="match status" value="1"/>
</dbReference>